<keyword evidence="2" id="KW-1005">Bacterial flagellum biogenesis</keyword>
<keyword evidence="4" id="KW-0966">Cell projection</keyword>
<dbReference type="Pfam" id="PF02623">
    <property type="entry name" value="FliW"/>
    <property type="match status" value="1"/>
</dbReference>
<keyword evidence="4" id="KW-0282">Flagellum</keyword>
<evidence type="ECO:0000313" key="4">
    <source>
        <dbReference type="EMBL" id="KGM13067.1"/>
    </source>
</evidence>
<dbReference type="OrthoDB" id="3268119at2"/>
<dbReference type="EMBL" id="AXCZ01000069">
    <property type="protein sequence ID" value="KGM13067.1"/>
    <property type="molecule type" value="Genomic_DNA"/>
</dbReference>
<dbReference type="InterPro" id="IPR024046">
    <property type="entry name" value="Flagellar_assmbl_FliW_dom_sf"/>
</dbReference>
<keyword evidence="3" id="KW-0810">Translation regulation</keyword>
<comment type="caution">
    <text evidence="4">The sequence shown here is derived from an EMBL/GenBank/DDBJ whole genome shotgun (WGS) entry which is preliminary data.</text>
</comment>
<dbReference type="InterPro" id="IPR003775">
    <property type="entry name" value="Flagellar_assembly_factor_FliW"/>
</dbReference>
<sequence length="141" mass="14917">MSVAVAVESTTERPTRTVVDRIAFDQPLPGMGELRTFTLVPLDETGFLFALRSTEDPGTRLFVVPPRAYFPEYDPTVVLSATGPEPVLLVVVHPGQDGGGPTANLLAPIVIDPTTGHAVQVVLDGDEWPLRAPLSSASTAA</sequence>
<evidence type="ECO:0000256" key="2">
    <source>
        <dbReference type="ARBA" id="ARBA00022795"/>
    </source>
</evidence>
<dbReference type="PANTHER" id="PTHR39190">
    <property type="entry name" value="FLAGELLAR ASSEMBLY FACTOR FLIW"/>
    <property type="match status" value="1"/>
</dbReference>
<dbReference type="AlphaFoldDB" id="A0A0A0BZC7"/>
<dbReference type="GO" id="GO:0044780">
    <property type="term" value="P:bacterial-type flagellum assembly"/>
    <property type="evidence" value="ECO:0007669"/>
    <property type="project" value="InterPro"/>
</dbReference>
<proteinExistence type="predicted"/>
<keyword evidence="5" id="KW-1185">Reference proteome</keyword>
<name>A0A0A0BZC7_9CELL</name>
<gene>
    <name evidence="4" type="ORF">N869_12375</name>
</gene>
<dbReference type="SUPFAM" id="SSF141457">
    <property type="entry name" value="BH3618-like"/>
    <property type="match status" value="1"/>
</dbReference>
<dbReference type="RefSeq" id="WP_084136704.1">
    <property type="nucleotide sequence ID" value="NZ_AXCZ01000069.1"/>
</dbReference>
<dbReference type="PANTHER" id="PTHR39190:SF1">
    <property type="entry name" value="FLAGELLAR ASSEMBLY FACTOR FLIW"/>
    <property type="match status" value="1"/>
</dbReference>
<protein>
    <submittedName>
        <fullName evidence="4">Flagellar assembly factor FliW</fullName>
    </submittedName>
</protein>
<dbReference type="GO" id="GO:0006417">
    <property type="term" value="P:regulation of translation"/>
    <property type="evidence" value="ECO:0007669"/>
    <property type="project" value="UniProtKB-KW"/>
</dbReference>
<organism evidence="4 5">
    <name type="scientific">Cellulomonas bogoriensis 69B4 = DSM 16987</name>
    <dbReference type="NCBI Taxonomy" id="1386082"/>
    <lineage>
        <taxon>Bacteria</taxon>
        <taxon>Bacillati</taxon>
        <taxon>Actinomycetota</taxon>
        <taxon>Actinomycetes</taxon>
        <taxon>Micrococcales</taxon>
        <taxon>Cellulomonadaceae</taxon>
        <taxon>Cellulomonas</taxon>
    </lineage>
</organism>
<keyword evidence="4" id="KW-0969">Cilium</keyword>
<dbReference type="Proteomes" id="UP000054314">
    <property type="component" value="Unassembled WGS sequence"/>
</dbReference>
<evidence type="ECO:0000256" key="1">
    <source>
        <dbReference type="ARBA" id="ARBA00022490"/>
    </source>
</evidence>
<accession>A0A0A0BZC7</accession>
<evidence type="ECO:0000313" key="5">
    <source>
        <dbReference type="Proteomes" id="UP000054314"/>
    </source>
</evidence>
<reference evidence="4 5" key="1">
    <citation type="submission" date="2013-08" db="EMBL/GenBank/DDBJ databases">
        <title>Genome sequencing of Cellulomonas bogoriensis 69B4.</title>
        <authorList>
            <person name="Chen F."/>
            <person name="Li Y."/>
            <person name="Wang G."/>
        </authorList>
    </citation>
    <scope>NUCLEOTIDE SEQUENCE [LARGE SCALE GENOMIC DNA]</scope>
    <source>
        <strain evidence="4 5">69B4</strain>
    </source>
</reference>
<evidence type="ECO:0000256" key="3">
    <source>
        <dbReference type="ARBA" id="ARBA00022845"/>
    </source>
</evidence>
<keyword evidence="1" id="KW-0963">Cytoplasm</keyword>
<dbReference type="Gene3D" id="2.30.290.10">
    <property type="entry name" value="BH3618-like"/>
    <property type="match status" value="1"/>
</dbReference>